<sequence length="117" mass="13426">MKWIMAVAIETLGHVGARARGFILFRPSSSRFSLVFFFCFSSFFLFFFLSLPLLFFPLFLVSYFLFLRLLSPIKIRFRGRKPGEESRRQRQPQVWWRCVAAGGCGASEPTGTEPSAS</sequence>
<evidence type="ECO:0000256" key="1">
    <source>
        <dbReference type="SAM" id="Phobius"/>
    </source>
</evidence>
<feature type="transmembrane region" description="Helical" evidence="1">
    <location>
        <begin position="32"/>
        <end position="48"/>
    </location>
</feature>
<evidence type="ECO:0000313" key="3">
    <source>
        <dbReference type="Proteomes" id="UP000240493"/>
    </source>
</evidence>
<dbReference type="AlphaFoldDB" id="A0A2T3ZQ42"/>
<feature type="transmembrane region" description="Helical" evidence="1">
    <location>
        <begin position="54"/>
        <end position="71"/>
    </location>
</feature>
<protein>
    <submittedName>
        <fullName evidence="2">Uncharacterized protein</fullName>
    </submittedName>
</protein>
<dbReference type="Proteomes" id="UP000240493">
    <property type="component" value="Unassembled WGS sequence"/>
</dbReference>
<keyword evidence="1" id="KW-0812">Transmembrane</keyword>
<evidence type="ECO:0000313" key="2">
    <source>
        <dbReference type="EMBL" id="PTB46894.1"/>
    </source>
</evidence>
<keyword evidence="3" id="KW-1185">Reference proteome</keyword>
<name>A0A2T3ZQ42_TRIA4</name>
<keyword evidence="1" id="KW-0472">Membrane</keyword>
<gene>
    <name evidence="2" type="ORF">M441DRAFT_226659</name>
</gene>
<keyword evidence="1" id="KW-1133">Transmembrane helix</keyword>
<organism evidence="2 3">
    <name type="scientific">Trichoderma asperellum (strain ATCC 204424 / CBS 433.97 / NBRC 101777)</name>
    <dbReference type="NCBI Taxonomy" id="1042311"/>
    <lineage>
        <taxon>Eukaryota</taxon>
        <taxon>Fungi</taxon>
        <taxon>Dikarya</taxon>
        <taxon>Ascomycota</taxon>
        <taxon>Pezizomycotina</taxon>
        <taxon>Sordariomycetes</taxon>
        <taxon>Hypocreomycetidae</taxon>
        <taxon>Hypocreales</taxon>
        <taxon>Hypocreaceae</taxon>
        <taxon>Trichoderma</taxon>
    </lineage>
</organism>
<proteinExistence type="predicted"/>
<accession>A0A2T3ZQ42</accession>
<dbReference type="EMBL" id="KZ679256">
    <property type="protein sequence ID" value="PTB46894.1"/>
    <property type="molecule type" value="Genomic_DNA"/>
</dbReference>
<reference evidence="2 3" key="1">
    <citation type="submission" date="2016-07" db="EMBL/GenBank/DDBJ databases">
        <title>Multiple horizontal gene transfer events from other fungi enriched the ability of initially mycotrophic Trichoderma (Ascomycota) to feed on dead plant biomass.</title>
        <authorList>
            <consortium name="DOE Joint Genome Institute"/>
            <person name="Aerts A."/>
            <person name="Atanasova L."/>
            <person name="Chenthamara K."/>
            <person name="Zhang J."/>
            <person name="Grujic M."/>
            <person name="Henrissat B."/>
            <person name="Kuo A."/>
            <person name="Salamov A."/>
            <person name="Lipzen A."/>
            <person name="Labutti K."/>
            <person name="Barry K."/>
            <person name="Miao Y."/>
            <person name="Rahimi M.J."/>
            <person name="Shen Q."/>
            <person name="Grigoriev I.V."/>
            <person name="Kubicek C.P."/>
            <person name="Druzhinina I.S."/>
        </authorList>
    </citation>
    <scope>NUCLEOTIDE SEQUENCE [LARGE SCALE GENOMIC DNA]</scope>
    <source>
        <strain evidence="2 3">CBS 433.97</strain>
    </source>
</reference>